<sequence length="144" mass="16799">MADKIFDMTHRTEIFATGRSSDCGEATSSNDQLLLDRILSLEEQICQLSILHKSRTKERNSFRPKSRSRSRKRFDPKGKYCYFHFRFGARCAEPSNLFQSRLRCKRRLWTNLLPHSAKNVSLNLWAEFLSPDEDLPSICSSRIP</sequence>
<dbReference type="Proteomes" id="UP000886998">
    <property type="component" value="Unassembled WGS sequence"/>
</dbReference>
<dbReference type="OrthoDB" id="6429635at2759"/>
<evidence type="ECO:0000313" key="2">
    <source>
        <dbReference type="Proteomes" id="UP000886998"/>
    </source>
</evidence>
<organism evidence="1 2">
    <name type="scientific">Trichonephila inaurata madagascariensis</name>
    <dbReference type="NCBI Taxonomy" id="2747483"/>
    <lineage>
        <taxon>Eukaryota</taxon>
        <taxon>Metazoa</taxon>
        <taxon>Ecdysozoa</taxon>
        <taxon>Arthropoda</taxon>
        <taxon>Chelicerata</taxon>
        <taxon>Arachnida</taxon>
        <taxon>Araneae</taxon>
        <taxon>Araneomorphae</taxon>
        <taxon>Entelegynae</taxon>
        <taxon>Araneoidea</taxon>
        <taxon>Nephilidae</taxon>
        <taxon>Trichonephila</taxon>
        <taxon>Trichonephila inaurata</taxon>
    </lineage>
</organism>
<accession>A0A8X6XG37</accession>
<keyword evidence="2" id="KW-1185">Reference proteome</keyword>
<dbReference type="AlphaFoldDB" id="A0A8X6XG37"/>
<reference evidence="1" key="1">
    <citation type="submission" date="2020-08" db="EMBL/GenBank/DDBJ databases">
        <title>Multicomponent nature underlies the extraordinary mechanical properties of spider dragline silk.</title>
        <authorList>
            <person name="Kono N."/>
            <person name="Nakamura H."/>
            <person name="Mori M."/>
            <person name="Yoshida Y."/>
            <person name="Ohtoshi R."/>
            <person name="Malay A.D."/>
            <person name="Moran D.A.P."/>
            <person name="Tomita M."/>
            <person name="Numata K."/>
            <person name="Arakawa K."/>
        </authorList>
    </citation>
    <scope>NUCLEOTIDE SEQUENCE</scope>
</reference>
<proteinExistence type="predicted"/>
<dbReference type="EMBL" id="BMAV01008439">
    <property type="protein sequence ID" value="GFY52047.1"/>
    <property type="molecule type" value="Genomic_DNA"/>
</dbReference>
<evidence type="ECO:0000313" key="1">
    <source>
        <dbReference type="EMBL" id="GFY52047.1"/>
    </source>
</evidence>
<name>A0A8X6XG37_9ARAC</name>
<protein>
    <submittedName>
        <fullName evidence="1">Uncharacterized protein</fullName>
    </submittedName>
</protein>
<gene>
    <name evidence="1" type="ORF">TNIN_309561</name>
</gene>
<comment type="caution">
    <text evidence="1">The sequence shown here is derived from an EMBL/GenBank/DDBJ whole genome shotgun (WGS) entry which is preliminary data.</text>
</comment>